<feature type="binding site" evidence="15">
    <location>
        <position position="69"/>
    </location>
    <ligand>
        <name>Ca(2+)</name>
        <dbReference type="ChEBI" id="CHEBI:29108"/>
        <label>1</label>
    </ligand>
</feature>
<keyword evidence="11 17" id="KW-1015">Disulfide bond</keyword>
<evidence type="ECO:0000256" key="6">
    <source>
        <dbReference type="ARBA" id="ARBA00022617"/>
    </source>
</evidence>
<evidence type="ECO:0000256" key="16">
    <source>
        <dbReference type="PIRSR" id="PIRSR600823-4"/>
    </source>
</evidence>
<keyword evidence="18" id="KW-0964">Secreted</keyword>
<dbReference type="PANTHER" id="PTHR31517:SF84">
    <property type="entry name" value="PEROXIDASE"/>
    <property type="match status" value="1"/>
</dbReference>
<feature type="active site" description="Proton acceptor" evidence="13">
    <location>
        <position position="61"/>
    </location>
</feature>
<feature type="disulfide bond" evidence="17">
    <location>
        <begin position="116"/>
        <end position="318"/>
    </location>
</feature>
<keyword evidence="9 18" id="KW-0560">Oxidoreductase</keyword>
<dbReference type="GO" id="GO:0042744">
    <property type="term" value="P:hydrogen peroxide catabolic process"/>
    <property type="evidence" value="ECO:0007669"/>
    <property type="project" value="UniProtKB-KW"/>
</dbReference>
<comment type="similarity">
    <text evidence="3">Belongs to the peroxidase family. Ascorbate peroxidase subfamily.</text>
</comment>
<dbReference type="InterPro" id="IPR000823">
    <property type="entry name" value="Peroxidase_pln"/>
</dbReference>
<proteinExistence type="inferred from homology"/>
<evidence type="ECO:0000256" key="13">
    <source>
        <dbReference type="PIRSR" id="PIRSR600823-1"/>
    </source>
</evidence>
<dbReference type="Proteomes" id="UP000834106">
    <property type="component" value="Chromosome 5"/>
</dbReference>
<evidence type="ECO:0000259" key="19">
    <source>
        <dbReference type="PROSITE" id="PS50873"/>
    </source>
</evidence>
<name>A0AAD1Z4A7_9LAMI</name>
<dbReference type="EC" id="1.11.1.7" evidence="4 18"/>
<dbReference type="InterPro" id="IPR002016">
    <property type="entry name" value="Haem_peroxidase"/>
</dbReference>
<evidence type="ECO:0000256" key="11">
    <source>
        <dbReference type="ARBA" id="ARBA00023157"/>
    </source>
</evidence>
<dbReference type="GO" id="GO:0005576">
    <property type="term" value="C:extracellular region"/>
    <property type="evidence" value="ECO:0007669"/>
    <property type="project" value="UniProtKB-SubCell"/>
</dbReference>
<dbReference type="Pfam" id="PF00141">
    <property type="entry name" value="peroxidase"/>
    <property type="match status" value="1"/>
</dbReference>
<evidence type="ECO:0000256" key="12">
    <source>
        <dbReference type="ARBA" id="ARBA00023180"/>
    </source>
</evidence>
<evidence type="ECO:0000256" key="9">
    <source>
        <dbReference type="ARBA" id="ARBA00023002"/>
    </source>
</evidence>
<keyword evidence="18" id="KW-0732">Signal</keyword>
<evidence type="ECO:0000256" key="14">
    <source>
        <dbReference type="PIRSR" id="PIRSR600823-2"/>
    </source>
</evidence>
<dbReference type="PROSITE" id="PS00436">
    <property type="entry name" value="PEROXIDASE_2"/>
    <property type="match status" value="1"/>
</dbReference>
<protein>
    <recommendedName>
        <fullName evidence="4 18">Peroxidase</fullName>
        <ecNumber evidence="4 18">1.11.1.7</ecNumber>
    </recommendedName>
</protein>
<dbReference type="EMBL" id="OU503040">
    <property type="protein sequence ID" value="CAI9762529.1"/>
    <property type="molecule type" value="Genomic_DNA"/>
</dbReference>
<dbReference type="InterPro" id="IPR033905">
    <property type="entry name" value="Secretory_peroxidase"/>
</dbReference>
<feature type="binding site" evidence="15">
    <location>
        <position position="83"/>
    </location>
    <ligand>
        <name>Ca(2+)</name>
        <dbReference type="ChEBI" id="CHEBI:29108"/>
        <label>1</label>
    </ligand>
</feature>
<dbReference type="InterPro" id="IPR010255">
    <property type="entry name" value="Haem_peroxidase_sf"/>
</dbReference>
<feature type="site" description="Transition state stabilizer" evidence="16">
    <location>
        <position position="57"/>
    </location>
</feature>
<evidence type="ECO:0000256" key="1">
    <source>
        <dbReference type="ARBA" id="ARBA00000189"/>
    </source>
</evidence>
<feature type="binding site" evidence="15">
    <location>
        <position position="71"/>
    </location>
    <ligand>
        <name>Ca(2+)</name>
        <dbReference type="ChEBI" id="CHEBI:29108"/>
        <label>1</label>
    </ligand>
</feature>
<evidence type="ECO:0000256" key="10">
    <source>
        <dbReference type="ARBA" id="ARBA00023004"/>
    </source>
</evidence>
<comment type="cofactor">
    <cofactor evidence="15 18">
        <name>Ca(2+)</name>
        <dbReference type="ChEBI" id="CHEBI:29108"/>
    </cofactor>
    <text evidence="15 18">Binds 2 calcium ions per subunit.</text>
</comment>
<dbReference type="AlphaFoldDB" id="A0AAD1Z4A7"/>
<feature type="disulfide bond" evidence="17">
    <location>
        <begin position="30"/>
        <end position="110"/>
    </location>
</feature>
<dbReference type="SUPFAM" id="SSF48113">
    <property type="entry name" value="Heme-dependent peroxidases"/>
    <property type="match status" value="1"/>
</dbReference>
<evidence type="ECO:0000256" key="3">
    <source>
        <dbReference type="ARBA" id="ARBA00006873"/>
    </source>
</evidence>
<evidence type="ECO:0000256" key="2">
    <source>
        <dbReference type="ARBA" id="ARBA00002322"/>
    </source>
</evidence>
<comment type="function">
    <text evidence="2">Removal of H(2)O(2), oxidation of toxic reductants, biosynthesis and degradation of lignin, suberization, auxin catabolism, response to environmental stresses such as wounding, pathogen attack and oxidative stress. These functions might be dependent on each isozyme/isoform in each plant tissue.</text>
</comment>
<evidence type="ECO:0000313" key="21">
    <source>
        <dbReference type="Proteomes" id="UP000834106"/>
    </source>
</evidence>
<feature type="disulfide bond" evidence="17">
    <location>
        <begin position="63"/>
        <end position="68"/>
    </location>
</feature>
<evidence type="ECO:0000256" key="7">
    <source>
        <dbReference type="ARBA" id="ARBA00022723"/>
    </source>
</evidence>
<keyword evidence="6 18" id="KW-0349">Heme</keyword>
<keyword evidence="18" id="KW-0376">Hydrogen peroxide</keyword>
<evidence type="ECO:0000256" key="18">
    <source>
        <dbReference type="RuleBase" id="RU362060"/>
    </source>
</evidence>
<dbReference type="PROSITE" id="PS00435">
    <property type="entry name" value="PEROXIDASE_1"/>
    <property type="match status" value="1"/>
</dbReference>
<evidence type="ECO:0000256" key="17">
    <source>
        <dbReference type="PIRSR" id="PIRSR600823-5"/>
    </source>
</evidence>
<dbReference type="PRINTS" id="PR00461">
    <property type="entry name" value="PLPEROXIDASE"/>
</dbReference>
<dbReference type="GO" id="GO:0020037">
    <property type="term" value="F:heme binding"/>
    <property type="evidence" value="ECO:0007669"/>
    <property type="project" value="UniProtKB-UniRule"/>
</dbReference>
<dbReference type="Gene3D" id="1.10.420.10">
    <property type="entry name" value="Peroxidase, domain 2"/>
    <property type="match status" value="1"/>
</dbReference>
<feature type="domain" description="Plant heme peroxidase family profile" evidence="19">
    <location>
        <begin position="20"/>
        <end position="319"/>
    </location>
</feature>
<feature type="binding site" evidence="15">
    <location>
        <position position="188"/>
    </location>
    <ligand>
        <name>Ca(2+)</name>
        <dbReference type="ChEBI" id="CHEBI:29108"/>
        <label>2</label>
    </ligand>
</feature>
<keyword evidence="5 18" id="KW-0575">Peroxidase</keyword>
<dbReference type="Gene3D" id="1.10.520.10">
    <property type="match status" value="1"/>
</dbReference>
<dbReference type="PROSITE" id="PS50873">
    <property type="entry name" value="PEROXIDASE_4"/>
    <property type="match status" value="1"/>
</dbReference>
<keyword evidence="7 15" id="KW-0479">Metal-binding</keyword>
<evidence type="ECO:0000256" key="5">
    <source>
        <dbReference type="ARBA" id="ARBA00022559"/>
    </source>
</evidence>
<comment type="subcellular location">
    <subcellularLocation>
        <location evidence="18">Secreted</location>
    </subcellularLocation>
</comment>
<organism evidence="20 21">
    <name type="scientific">Fraxinus pennsylvanica</name>
    <dbReference type="NCBI Taxonomy" id="56036"/>
    <lineage>
        <taxon>Eukaryota</taxon>
        <taxon>Viridiplantae</taxon>
        <taxon>Streptophyta</taxon>
        <taxon>Embryophyta</taxon>
        <taxon>Tracheophyta</taxon>
        <taxon>Spermatophyta</taxon>
        <taxon>Magnoliopsida</taxon>
        <taxon>eudicotyledons</taxon>
        <taxon>Gunneridae</taxon>
        <taxon>Pentapetalae</taxon>
        <taxon>asterids</taxon>
        <taxon>lamiids</taxon>
        <taxon>Lamiales</taxon>
        <taxon>Oleaceae</taxon>
        <taxon>Oleeae</taxon>
        <taxon>Fraxinus</taxon>
    </lineage>
</organism>
<dbReference type="InterPro" id="IPR019794">
    <property type="entry name" value="Peroxidases_AS"/>
</dbReference>
<comment type="cofactor">
    <cofactor evidence="15 18">
        <name>heme b</name>
        <dbReference type="ChEBI" id="CHEBI:60344"/>
    </cofactor>
    <text evidence="15 18">Binds 1 heme b (iron(II)-protoporphyrin IX) group per subunit.</text>
</comment>
<feature type="signal peptide" evidence="18">
    <location>
        <begin position="1"/>
        <end position="18"/>
    </location>
</feature>
<gene>
    <name evidence="20" type="ORF">FPE_LOCUS9959</name>
</gene>
<dbReference type="GO" id="GO:0006979">
    <property type="term" value="P:response to oxidative stress"/>
    <property type="evidence" value="ECO:0007669"/>
    <property type="project" value="UniProtKB-UniRule"/>
</dbReference>
<dbReference type="PANTHER" id="PTHR31517">
    <property type="match status" value="1"/>
</dbReference>
<dbReference type="PRINTS" id="PR00458">
    <property type="entry name" value="PEROXIDASE"/>
</dbReference>
<evidence type="ECO:0000256" key="8">
    <source>
        <dbReference type="ARBA" id="ARBA00022837"/>
    </source>
</evidence>
<feature type="chain" id="PRO_5041783165" description="Peroxidase" evidence="18">
    <location>
        <begin position="19"/>
        <end position="376"/>
    </location>
</feature>
<feature type="binding site" evidence="15">
    <location>
        <position position="67"/>
    </location>
    <ligand>
        <name>Ca(2+)</name>
        <dbReference type="ChEBI" id="CHEBI:29108"/>
        <label>1</label>
    </ligand>
</feature>
<dbReference type="FunFam" id="1.10.520.10:FF:000001">
    <property type="entry name" value="Peroxidase"/>
    <property type="match status" value="1"/>
</dbReference>
<feature type="disulfide bond" evidence="17">
    <location>
        <begin position="194"/>
        <end position="226"/>
    </location>
</feature>
<comment type="similarity">
    <text evidence="18">Belongs to the peroxidase family. Classical plant (class III) peroxidase subfamily.</text>
</comment>
<keyword evidence="8 15" id="KW-0106">Calcium</keyword>
<evidence type="ECO:0000256" key="4">
    <source>
        <dbReference type="ARBA" id="ARBA00012313"/>
    </source>
</evidence>
<keyword evidence="12" id="KW-0325">Glycoprotein</keyword>
<comment type="catalytic activity">
    <reaction evidence="1 18">
        <text>2 a phenolic donor + H2O2 = 2 a phenolic radical donor + 2 H2O</text>
        <dbReference type="Rhea" id="RHEA:56136"/>
        <dbReference type="ChEBI" id="CHEBI:15377"/>
        <dbReference type="ChEBI" id="CHEBI:16240"/>
        <dbReference type="ChEBI" id="CHEBI:139520"/>
        <dbReference type="ChEBI" id="CHEBI:139521"/>
        <dbReference type="EC" id="1.11.1.7"/>
    </reaction>
</comment>
<dbReference type="GO" id="GO:0046872">
    <property type="term" value="F:metal ion binding"/>
    <property type="evidence" value="ECO:0007669"/>
    <property type="project" value="UniProtKB-UniRule"/>
</dbReference>
<sequence>MVPIVLALFLIFSSQIEAAQLQVNFYKFTCPNAELIIRQEVQRAYFRARGIAAGLVRMHFHDCFVRGCDGSILIKSTPGNSAEEDGPPNAGTLRGFEAIENAKASLEQECRGVVSCADILAYAARDSIVISGGLGWNVPAGRRDGRISRAEETIDIPAPFGNLDQNIRAFAKKGLSSDDMVALLGAHTIGRSHCTSFSDRLYNFSPTNSQDPTLDPLYAILLKQQCPREPNGNVDPNAVVFMNFSPTISENSYYVHVLRNRGLFTSDQTLTTSPDTLSEVRDYARNNMQWQTDFADAMIKMSQVEVLTGNAGEIRLNCRCRLCSTESMAPLTNGTWKFCFSLDSSAWMETDPNNFSKCSNPLLQEVNISIEQRDRA</sequence>
<feature type="binding site" evidence="15">
    <location>
        <position position="62"/>
    </location>
    <ligand>
        <name>Ca(2+)</name>
        <dbReference type="ChEBI" id="CHEBI:29108"/>
        <label>1</label>
    </ligand>
</feature>
<feature type="binding site" evidence="15">
    <location>
        <position position="65"/>
    </location>
    <ligand>
        <name>Ca(2+)</name>
        <dbReference type="ChEBI" id="CHEBI:29108"/>
        <label>1</label>
    </ligand>
</feature>
<dbReference type="FunFam" id="1.10.420.10:FF:000006">
    <property type="entry name" value="Peroxidase"/>
    <property type="match status" value="1"/>
</dbReference>
<feature type="binding site" description="axial binding residue" evidence="15">
    <location>
        <position position="187"/>
    </location>
    <ligand>
        <name>heme b</name>
        <dbReference type="ChEBI" id="CHEBI:60344"/>
    </ligand>
    <ligandPart>
        <name>Fe</name>
        <dbReference type="ChEBI" id="CHEBI:18248"/>
    </ligandPart>
</feature>
<dbReference type="CDD" id="cd00693">
    <property type="entry name" value="secretory_peroxidase"/>
    <property type="match status" value="1"/>
</dbReference>
<evidence type="ECO:0000256" key="15">
    <source>
        <dbReference type="PIRSR" id="PIRSR600823-3"/>
    </source>
</evidence>
<reference evidence="20" key="1">
    <citation type="submission" date="2023-05" db="EMBL/GenBank/DDBJ databases">
        <authorList>
            <person name="Huff M."/>
        </authorList>
    </citation>
    <scope>NUCLEOTIDE SEQUENCE</scope>
</reference>
<keyword evidence="10 15" id="KW-0408">Iron</keyword>
<feature type="binding site" evidence="14">
    <location>
        <position position="157"/>
    </location>
    <ligand>
        <name>substrate</name>
    </ligand>
</feature>
<accession>A0AAD1Z4A7</accession>
<dbReference type="GO" id="GO:0140825">
    <property type="term" value="F:lactoperoxidase activity"/>
    <property type="evidence" value="ECO:0007669"/>
    <property type="project" value="UniProtKB-EC"/>
</dbReference>
<keyword evidence="21" id="KW-1185">Reference proteome</keyword>
<dbReference type="InterPro" id="IPR019793">
    <property type="entry name" value="Peroxidases_heam-ligand_BS"/>
</dbReference>
<evidence type="ECO:0000313" key="20">
    <source>
        <dbReference type="EMBL" id="CAI9762529.1"/>
    </source>
</evidence>